<keyword evidence="2" id="KW-1185">Reference proteome</keyword>
<dbReference type="GeneID" id="25907388"/>
<dbReference type="Proteomes" id="UP000054560">
    <property type="component" value="Unassembled WGS sequence"/>
</dbReference>
<proteinExistence type="predicted"/>
<dbReference type="RefSeq" id="XP_014154659.1">
    <property type="nucleotide sequence ID" value="XM_014299184.1"/>
</dbReference>
<evidence type="ECO:0000313" key="1">
    <source>
        <dbReference type="EMBL" id="KNC80757.1"/>
    </source>
</evidence>
<organism evidence="1 2">
    <name type="scientific">Sphaeroforma arctica JP610</name>
    <dbReference type="NCBI Taxonomy" id="667725"/>
    <lineage>
        <taxon>Eukaryota</taxon>
        <taxon>Ichthyosporea</taxon>
        <taxon>Ichthyophonida</taxon>
        <taxon>Sphaeroforma</taxon>
    </lineage>
</organism>
<dbReference type="AlphaFoldDB" id="A0A0L0FV99"/>
<reference evidence="1 2" key="1">
    <citation type="submission" date="2011-02" db="EMBL/GenBank/DDBJ databases">
        <title>The Genome Sequence of Sphaeroforma arctica JP610.</title>
        <authorList>
            <consortium name="The Broad Institute Genome Sequencing Platform"/>
            <person name="Russ C."/>
            <person name="Cuomo C."/>
            <person name="Young S.K."/>
            <person name="Zeng Q."/>
            <person name="Gargeya S."/>
            <person name="Alvarado L."/>
            <person name="Berlin A."/>
            <person name="Chapman S.B."/>
            <person name="Chen Z."/>
            <person name="Freedman E."/>
            <person name="Gellesch M."/>
            <person name="Goldberg J."/>
            <person name="Griggs A."/>
            <person name="Gujja S."/>
            <person name="Heilman E."/>
            <person name="Heiman D."/>
            <person name="Howarth C."/>
            <person name="Mehta T."/>
            <person name="Neiman D."/>
            <person name="Pearson M."/>
            <person name="Roberts A."/>
            <person name="Saif S."/>
            <person name="Shea T."/>
            <person name="Shenoy N."/>
            <person name="Sisk P."/>
            <person name="Stolte C."/>
            <person name="Sykes S."/>
            <person name="White J."/>
            <person name="Yandava C."/>
            <person name="Burger G."/>
            <person name="Gray M.W."/>
            <person name="Holland P.W.H."/>
            <person name="King N."/>
            <person name="Lang F.B.F."/>
            <person name="Roger A.J."/>
            <person name="Ruiz-Trillo I."/>
            <person name="Haas B."/>
            <person name="Nusbaum C."/>
            <person name="Birren B."/>
        </authorList>
    </citation>
    <scope>NUCLEOTIDE SEQUENCE [LARGE SCALE GENOMIC DNA]</scope>
    <source>
        <strain evidence="1 2">JP610</strain>
    </source>
</reference>
<gene>
    <name evidence="1" type="ORF">SARC_06884</name>
</gene>
<sequence length="132" mass="14911">MTNPAALQVCKAVFLFCFFKKHSEGREEGEHRTGEWRVGTGEWGVRTGGRIEVEFETRVSQTLFVKLKSRFCWSWELGSRESGLGHSGLAGVTEGLILLREGLSTTSHTQTHTQLREEREGRSALKHKALCY</sequence>
<evidence type="ECO:0000313" key="2">
    <source>
        <dbReference type="Proteomes" id="UP000054560"/>
    </source>
</evidence>
<name>A0A0L0FV99_9EUKA</name>
<accession>A0A0L0FV99</accession>
<dbReference type="EMBL" id="KQ242111">
    <property type="protein sequence ID" value="KNC80757.1"/>
    <property type="molecule type" value="Genomic_DNA"/>
</dbReference>
<protein>
    <submittedName>
        <fullName evidence="1">Uncharacterized protein</fullName>
    </submittedName>
</protein>